<evidence type="ECO:0000313" key="3">
    <source>
        <dbReference type="EMBL" id="HIU57236.1"/>
    </source>
</evidence>
<keyword evidence="2" id="KW-0812">Transmembrane</keyword>
<protein>
    <recommendedName>
        <fullName evidence="5">DUF3953 domain-containing protein</fullName>
    </recommendedName>
</protein>
<feature type="transmembrane region" description="Helical" evidence="2">
    <location>
        <begin position="51"/>
        <end position="68"/>
    </location>
</feature>
<proteinExistence type="predicted"/>
<feature type="compositionally biased region" description="Polar residues" evidence="1">
    <location>
        <begin position="7"/>
        <end position="20"/>
    </location>
</feature>
<dbReference type="EMBL" id="DVNB01000054">
    <property type="protein sequence ID" value="HIU57236.1"/>
    <property type="molecule type" value="Genomic_DNA"/>
</dbReference>
<reference evidence="3" key="2">
    <citation type="journal article" date="2021" name="PeerJ">
        <title>Extensive microbial diversity within the chicken gut microbiome revealed by metagenomics and culture.</title>
        <authorList>
            <person name="Gilroy R."/>
            <person name="Ravi A."/>
            <person name="Getino M."/>
            <person name="Pursley I."/>
            <person name="Horton D.L."/>
            <person name="Alikhan N.F."/>
            <person name="Baker D."/>
            <person name="Gharbi K."/>
            <person name="Hall N."/>
            <person name="Watson M."/>
            <person name="Adriaenssens E.M."/>
            <person name="Foster-Nyarko E."/>
            <person name="Jarju S."/>
            <person name="Secka A."/>
            <person name="Antonio M."/>
            <person name="Oren A."/>
            <person name="Chaudhuri R.R."/>
            <person name="La Ragione R."/>
            <person name="Hildebrand F."/>
            <person name="Pallen M.J."/>
        </authorList>
    </citation>
    <scope>NUCLEOTIDE SEQUENCE</scope>
    <source>
        <strain evidence="3">USAMLcec3-3695</strain>
    </source>
</reference>
<reference evidence="3" key="1">
    <citation type="submission" date="2020-10" db="EMBL/GenBank/DDBJ databases">
        <authorList>
            <person name="Gilroy R."/>
        </authorList>
    </citation>
    <scope>NUCLEOTIDE SEQUENCE</scope>
    <source>
        <strain evidence="3">USAMLcec3-3695</strain>
    </source>
</reference>
<dbReference type="AlphaFoldDB" id="A0A9D1MBL8"/>
<comment type="caution">
    <text evidence="3">The sequence shown here is derived from an EMBL/GenBank/DDBJ whole genome shotgun (WGS) entry which is preliminary data.</text>
</comment>
<feature type="transmembrane region" description="Helical" evidence="2">
    <location>
        <begin position="27"/>
        <end position="45"/>
    </location>
</feature>
<dbReference type="Proteomes" id="UP000824109">
    <property type="component" value="Unassembled WGS sequence"/>
</dbReference>
<organism evidence="3 4">
    <name type="scientific">Candidatus Ornithomonoglobus merdipullorum</name>
    <dbReference type="NCBI Taxonomy" id="2840895"/>
    <lineage>
        <taxon>Bacteria</taxon>
        <taxon>Bacillati</taxon>
        <taxon>Bacillota</taxon>
        <taxon>Clostridia</taxon>
        <taxon>Candidatus Ornithomonoglobus</taxon>
    </lineage>
</organism>
<feature type="region of interest" description="Disordered" evidence="1">
    <location>
        <begin position="1"/>
        <end position="20"/>
    </location>
</feature>
<keyword evidence="2" id="KW-1133">Transmembrane helix</keyword>
<accession>A0A9D1MBL8</accession>
<evidence type="ECO:0000256" key="1">
    <source>
        <dbReference type="SAM" id="MobiDB-lite"/>
    </source>
</evidence>
<evidence type="ECO:0008006" key="5">
    <source>
        <dbReference type="Google" id="ProtNLM"/>
    </source>
</evidence>
<gene>
    <name evidence="3" type="ORF">IAA61_05425</name>
</gene>
<name>A0A9D1MBL8_9FIRM</name>
<sequence length="102" mass="10844">MKKLDQSEPSAYKMTTANGSRSKEAHLSFILSAVLLIAAVFNYNGDRRLELIAFDILAALLLAVLGAAELRCGKGKVTNIIGASSVVLLVIYGAAVLLMHVL</sequence>
<evidence type="ECO:0000313" key="4">
    <source>
        <dbReference type="Proteomes" id="UP000824109"/>
    </source>
</evidence>
<feature type="transmembrane region" description="Helical" evidence="2">
    <location>
        <begin position="80"/>
        <end position="101"/>
    </location>
</feature>
<keyword evidence="2" id="KW-0472">Membrane</keyword>
<evidence type="ECO:0000256" key="2">
    <source>
        <dbReference type="SAM" id="Phobius"/>
    </source>
</evidence>